<evidence type="ECO:0000256" key="1">
    <source>
        <dbReference type="ARBA" id="ARBA00023015"/>
    </source>
</evidence>
<dbReference type="Gene3D" id="1.10.10.10">
    <property type="entry name" value="Winged helix-like DNA-binding domain superfamily/Winged helix DNA-binding domain"/>
    <property type="match status" value="1"/>
</dbReference>
<dbReference type="Pfam" id="PF12802">
    <property type="entry name" value="MarR_2"/>
    <property type="match status" value="1"/>
</dbReference>
<proteinExistence type="predicted"/>
<keyword evidence="2" id="KW-0238">DNA-binding</keyword>
<protein>
    <submittedName>
        <fullName evidence="5">Transcriptional regulator, MarR family</fullName>
    </submittedName>
</protein>
<gene>
    <name evidence="5" type="ORF">OHAE_2689</name>
</gene>
<dbReference type="PROSITE" id="PS50995">
    <property type="entry name" value="HTH_MARR_2"/>
    <property type="match status" value="1"/>
</dbReference>
<dbReference type="PANTHER" id="PTHR42756:SF1">
    <property type="entry name" value="TRANSCRIPTIONAL REPRESSOR OF EMRAB OPERON"/>
    <property type="match status" value="1"/>
</dbReference>
<dbReference type="PRINTS" id="PR00598">
    <property type="entry name" value="HTHMARR"/>
</dbReference>
<dbReference type="Proteomes" id="UP000246073">
    <property type="component" value="Unassembled WGS sequence"/>
</dbReference>
<dbReference type="EMBL" id="OOFM01000004">
    <property type="protein sequence ID" value="SPL62757.1"/>
    <property type="molecule type" value="Genomic_DNA"/>
</dbReference>
<organism evidence="5 6">
    <name type="scientific">Ochrobactrum soli</name>
    <dbReference type="NCBI Taxonomy" id="2448455"/>
    <lineage>
        <taxon>Bacteria</taxon>
        <taxon>Pseudomonadati</taxon>
        <taxon>Pseudomonadota</taxon>
        <taxon>Alphaproteobacteria</taxon>
        <taxon>Hyphomicrobiales</taxon>
        <taxon>Brucellaceae</taxon>
        <taxon>Brucella/Ochrobactrum group</taxon>
        <taxon>Ochrobactrum</taxon>
    </lineage>
</organism>
<sequence length="158" mass="17990">MADTRVLGFLLHDVARLLRKRFEQRARGTGLTRAQWQTLAFLSKNDGIMQRSLADLLDVEAITLTRILDRLVEQGFVERRPHPTDRRAHLIFICEAAMPLLEDMRELGGQTRAEALEGVSQAEQEQLIQTLLSMKDNLSRACRTPVSPEIVNEDTDHD</sequence>
<evidence type="ECO:0000313" key="5">
    <source>
        <dbReference type="EMBL" id="SPL62757.1"/>
    </source>
</evidence>
<dbReference type="InterPro" id="IPR000835">
    <property type="entry name" value="HTH_MarR-typ"/>
</dbReference>
<accession>A0A2P9HF76</accession>
<name>A0A2P9HF76_9HYPH</name>
<dbReference type="RefSeq" id="WP_109366817.1">
    <property type="nucleotide sequence ID" value="NZ_OOFM01000004.1"/>
</dbReference>
<evidence type="ECO:0000313" key="6">
    <source>
        <dbReference type="Proteomes" id="UP000246073"/>
    </source>
</evidence>
<dbReference type="SMART" id="SM00347">
    <property type="entry name" value="HTH_MARR"/>
    <property type="match status" value="1"/>
</dbReference>
<dbReference type="GO" id="GO:0003677">
    <property type="term" value="F:DNA binding"/>
    <property type="evidence" value="ECO:0007669"/>
    <property type="project" value="UniProtKB-KW"/>
</dbReference>
<dbReference type="InterPro" id="IPR036388">
    <property type="entry name" value="WH-like_DNA-bd_sf"/>
</dbReference>
<keyword evidence="1" id="KW-0805">Transcription regulation</keyword>
<dbReference type="PANTHER" id="PTHR42756">
    <property type="entry name" value="TRANSCRIPTIONAL REGULATOR, MARR"/>
    <property type="match status" value="1"/>
</dbReference>
<evidence type="ECO:0000259" key="4">
    <source>
        <dbReference type="PROSITE" id="PS50995"/>
    </source>
</evidence>
<keyword evidence="3" id="KW-0804">Transcription</keyword>
<dbReference type="SUPFAM" id="SSF46785">
    <property type="entry name" value="Winged helix' DNA-binding domain"/>
    <property type="match status" value="1"/>
</dbReference>
<reference evidence="6" key="1">
    <citation type="submission" date="2017-12" db="EMBL/GenBank/DDBJ databases">
        <authorList>
            <person name="Diaz M."/>
        </authorList>
    </citation>
    <scope>NUCLEOTIDE SEQUENCE [LARGE SCALE GENOMIC DNA]</scope>
    <source>
        <strain evidence="6">FI11154</strain>
    </source>
</reference>
<dbReference type="GO" id="GO:0003700">
    <property type="term" value="F:DNA-binding transcription factor activity"/>
    <property type="evidence" value="ECO:0007669"/>
    <property type="project" value="InterPro"/>
</dbReference>
<dbReference type="AlphaFoldDB" id="A0A2P9HF76"/>
<evidence type="ECO:0000256" key="2">
    <source>
        <dbReference type="ARBA" id="ARBA00023125"/>
    </source>
</evidence>
<dbReference type="InterPro" id="IPR036390">
    <property type="entry name" value="WH_DNA-bd_sf"/>
</dbReference>
<evidence type="ECO:0000256" key="3">
    <source>
        <dbReference type="ARBA" id="ARBA00023163"/>
    </source>
</evidence>
<feature type="domain" description="HTH marR-type" evidence="4">
    <location>
        <begin position="4"/>
        <end position="136"/>
    </location>
</feature>